<dbReference type="HOGENOM" id="CLU_033621_1_0_9"/>
<dbReference type="eggNOG" id="COG0573">
    <property type="taxonomic scope" value="Bacteria"/>
</dbReference>
<dbReference type="Pfam" id="PF00528">
    <property type="entry name" value="BPD_transp_1"/>
    <property type="match status" value="1"/>
</dbReference>
<feature type="transmembrane region" description="Helical" evidence="9">
    <location>
        <begin position="59"/>
        <end position="92"/>
    </location>
</feature>
<dbReference type="GO" id="GO:0006817">
    <property type="term" value="P:phosphate ion transport"/>
    <property type="evidence" value="ECO:0007669"/>
    <property type="project" value="UniProtKB-KW"/>
</dbReference>
<organism evidence="12 13">
    <name type="scientific">Anaeroglobus geminatus F0357</name>
    <dbReference type="NCBI Taxonomy" id="861450"/>
    <lineage>
        <taxon>Bacteria</taxon>
        <taxon>Bacillati</taxon>
        <taxon>Bacillota</taxon>
        <taxon>Negativicutes</taxon>
        <taxon>Veillonellales</taxon>
        <taxon>Veillonellaceae</taxon>
        <taxon>Anaeroglobus</taxon>
    </lineage>
</organism>
<evidence type="ECO:0000256" key="9">
    <source>
        <dbReference type="RuleBase" id="RU363032"/>
    </source>
</evidence>
<dbReference type="NCBIfam" id="TIGR02138">
    <property type="entry name" value="phosphate_pstC"/>
    <property type="match status" value="1"/>
</dbReference>
<accession>G9YGD1</accession>
<dbReference type="RefSeq" id="WP_006789685.1">
    <property type="nucleotide sequence ID" value="NZ_JH417574.1"/>
</dbReference>
<feature type="transmembrane region" description="Helical" evidence="9">
    <location>
        <begin position="191"/>
        <end position="212"/>
    </location>
</feature>
<evidence type="ECO:0000256" key="7">
    <source>
        <dbReference type="ARBA" id="ARBA00022989"/>
    </source>
</evidence>
<dbReference type="EMBL" id="AGCJ01000022">
    <property type="protein sequence ID" value="EHM42276.1"/>
    <property type="molecule type" value="Genomic_DNA"/>
</dbReference>
<comment type="function">
    <text evidence="10">Part of the binding-protein-dependent transport system for phosphate; probably responsible for the translocation of the substrate across the membrane.</text>
</comment>
<comment type="subcellular location">
    <subcellularLocation>
        <location evidence="1 9">Cell membrane</location>
        <topology evidence="1 9">Multi-pass membrane protein</topology>
    </subcellularLocation>
</comment>
<dbReference type="CDD" id="cd06261">
    <property type="entry name" value="TM_PBP2"/>
    <property type="match status" value="1"/>
</dbReference>
<feature type="domain" description="ABC transmembrane type-1" evidence="11">
    <location>
        <begin position="67"/>
        <end position="277"/>
    </location>
</feature>
<keyword evidence="4 10" id="KW-1003">Cell membrane</keyword>
<evidence type="ECO:0000259" key="11">
    <source>
        <dbReference type="PROSITE" id="PS50928"/>
    </source>
</evidence>
<keyword evidence="8 9" id="KW-0472">Membrane</keyword>
<dbReference type="PANTHER" id="PTHR30425:SF1">
    <property type="entry name" value="PHOSPHATE TRANSPORT SYSTEM PERMEASE PROTEIN PSTC"/>
    <property type="match status" value="1"/>
</dbReference>
<dbReference type="InterPro" id="IPR051124">
    <property type="entry name" value="Phosphate_Transport_Permease"/>
</dbReference>
<keyword evidence="7 9" id="KW-1133">Transmembrane helix</keyword>
<evidence type="ECO:0000256" key="3">
    <source>
        <dbReference type="ARBA" id="ARBA00022448"/>
    </source>
</evidence>
<name>G9YGD1_9FIRM</name>
<keyword evidence="3 9" id="KW-0813">Transport</keyword>
<comment type="similarity">
    <text evidence="2 10">Belongs to the binding-protein-dependent transport system permease family. CysTW subfamily.</text>
</comment>
<evidence type="ECO:0000256" key="1">
    <source>
        <dbReference type="ARBA" id="ARBA00004651"/>
    </source>
</evidence>
<dbReference type="AlphaFoldDB" id="G9YGD1"/>
<evidence type="ECO:0000256" key="10">
    <source>
        <dbReference type="RuleBase" id="RU363054"/>
    </source>
</evidence>
<reference evidence="12 13" key="1">
    <citation type="submission" date="2011-08" db="EMBL/GenBank/DDBJ databases">
        <authorList>
            <person name="Weinstock G."/>
            <person name="Sodergren E."/>
            <person name="Clifton S."/>
            <person name="Fulton L."/>
            <person name="Fulton B."/>
            <person name="Courtney L."/>
            <person name="Fronick C."/>
            <person name="Harrison M."/>
            <person name="Strong C."/>
            <person name="Farmer C."/>
            <person name="Delahaunty K."/>
            <person name="Markovic C."/>
            <person name="Hall O."/>
            <person name="Minx P."/>
            <person name="Tomlinson C."/>
            <person name="Mitreva M."/>
            <person name="Hou S."/>
            <person name="Chen J."/>
            <person name="Wollam A."/>
            <person name="Pepin K.H."/>
            <person name="Johnson M."/>
            <person name="Bhonagiri V."/>
            <person name="Zhang X."/>
            <person name="Suruliraj S."/>
            <person name="Warren W."/>
            <person name="Chinwalla A."/>
            <person name="Mardis E.R."/>
            <person name="Wilson R.K."/>
        </authorList>
    </citation>
    <scope>NUCLEOTIDE SEQUENCE [LARGE SCALE GENOMIC DNA]</scope>
    <source>
        <strain evidence="12 13">F0357</strain>
    </source>
</reference>
<dbReference type="Proteomes" id="UP000005481">
    <property type="component" value="Unassembled WGS sequence"/>
</dbReference>
<dbReference type="PROSITE" id="PS50928">
    <property type="entry name" value="ABC_TM1"/>
    <property type="match status" value="1"/>
</dbReference>
<feature type="transmembrane region" description="Helical" evidence="9">
    <location>
        <begin position="143"/>
        <end position="163"/>
    </location>
</feature>
<proteinExistence type="inferred from homology"/>
<dbReference type="InterPro" id="IPR000515">
    <property type="entry name" value="MetI-like"/>
</dbReference>
<evidence type="ECO:0000313" key="12">
    <source>
        <dbReference type="EMBL" id="EHM42276.1"/>
    </source>
</evidence>
<keyword evidence="13" id="KW-1185">Reference proteome</keyword>
<protein>
    <recommendedName>
        <fullName evidence="10">Phosphate transport system permease protein</fullName>
    </recommendedName>
</protein>
<feature type="transmembrane region" description="Helical" evidence="9">
    <location>
        <begin position="258"/>
        <end position="280"/>
    </location>
</feature>
<dbReference type="OrthoDB" id="9785113at2"/>
<evidence type="ECO:0000313" key="13">
    <source>
        <dbReference type="Proteomes" id="UP000005481"/>
    </source>
</evidence>
<evidence type="ECO:0000256" key="2">
    <source>
        <dbReference type="ARBA" id="ARBA00007069"/>
    </source>
</evidence>
<dbReference type="PATRIC" id="fig|861450.3.peg.667"/>
<evidence type="ECO:0000256" key="6">
    <source>
        <dbReference type="ARBA" id="ARBA00022692"/>
    </source>
</evidence>
<comment type="caution">
    <text evidence="12">The sequence shown here is derived from an EMBL/GenBank/DDBJ whole genome shotgun (WGS) entry which is preliminary data.</text>
</comment>
<keyword evidence="5 10" id="KW-0592">Phosphate transport</keyword>
<dbReference type="STRING" id="861450.HMPREF0080_00695"/>
<evidence type="ECO:0000256" key="4">
    <source>
        <dbReference type="ARBA" id="ARBA00022475"/>
    </source>
</evidence>
<keyword evidence="6 9" id="KW-0812">Transmembrane</keyword>
<dbReference type="InterPro" id="IPR035906">
    <property type="entry name" value="MetI-like_sf"/>
</dbReference>
<dbReference type="SUPFAM" id="SSF161098">
    <property type="entry name" value="MetI-like"/>
    <property type="match status" value="1"/>
</dbReference>
<sequence>MTKAEKAGTYTIRVTALLTISIFVFLFLFICYEGVPVFAHTSVYSFLFSHTWNPLADVPAFGIGAMIGGSLYVSFLSVFFALPLGAGCAFFIEFCAPSGVKGVILAFIDMLAGVPSVIFGFIGLTVVVKGMERIFDLSTGECILSAALVLAVMILPFIVANCAESVESGRRLYEDAVTCLGIDKWYFMSRLLLPHVKTALLVSLILSFARAMGETMAVMMVMGNAAAAPRLLDKGESVPALIALEMGSAEYGSPHYEALYAAGMVLMAVLILSNILFYMFRKSAGEDTRI</sequence>
<dbReference type="GO" id="GO:0005886">
    <property type="term" value="C:plasma membrane"/>
    <property type="evidence" value="ECO:0007669"/>
    <property type="project" value="UniProtKB-SubCell"/>
</dbReference>
<dbReference type="InterPro" id="IPR011864">
    <property type="entry name" value="Phosphate_PstC"/>
</dbReference>
<gene>
    <name evidence="12" type="ORF">HMPREF0080_00695</name>
</gene>
<feature type="transmembrane region" description="Helical" evidence="9">
    <location>
        <begin position="12"/>
        <end position="39"/>
    </location>
</feature>
<evidence type="ECO:0000256" key="8">
    <source>
        <dbReference type="ARBA" id="ARBA00023136"/>
    </source>
</evidence>
<dbReference type="Gene3D" id="1.10.3720.10">
    <property type="entry name" value="MetI-like"/>
    <property type="match status" value="1"/>
</dbReference>
<feature type="transmembrane region" description="Helical" evidence="9">
    <location>
        <begin position="104"/>
        <end position="128"/>
    </location>
</feature>
<evidence type="ECO:0000256" key="5">
    <source>
        <dbReference type="ARBA" id="ARBA00022592"/>
    </source>
</evidence>
<dbReference type="PANTHER" id="PTHR30425">
    <property type="entry name" value="PHOSPHATE TRANSPORT SYSTEM PERMEASE PROTEIN PST"/>
    <property type="match status" value="1"/>
</dbReference>
<dbReference type="GO" id="GO:0005315">
    <property type="term" value="F:phosphate transmembrane transporter activity"/>
    <property type="evidence" value="ECO:0007669"/>
    <property type="project" value="InterPro"/>
</dbReference>